<dbReference type="Proteomes" id="UP000612456">
    <property type="component" value="Unassembled WGS sequence"/>
</dbReference>
<comment type="caution">
    <text evidence="2">The sequence shown here is derived from an EMBL/GenBank/DDBJ whole genome shotgun (WGS) entry which is preliminary data.</text>
</comment>
<accession>A0A917DV54</accession>
<reference evidence="2" key="1">
    <citation type="journal article" date="2014" name="Int. J. Syst. Evol. Microbiol.">
        <title>Complete genome sequence of Corynebacterium casei LMG S-19264T (=DSM 44701T), isolated from a smear-ripened cheese.</title>
        <authorList>
            <consortium name="US DOE Joint Genome Institute (JGI-PGF)"/>
            <person name="Walter F."/>
            <person name="Albersmeier A."/>
            <person name="Kalinowski J."/>
            <person name="Ruckert C."/>
        </authorList>
    </citation>
    <scope>NUCLEOTIDE SEQUENCE</scope>
    <source>
        <strain evidence="2">CGMCC 1.15178</strain>
    </source>
</reference>
<proteinExistence type="predicted"/>
<dbReference type="AlphaFoldDB" id="A0A917DV54"/>
<evidence type="ECO:0000313" key="3">
    <source>
        <dbReference type="Proteomes" id="UP000612456"/>
    </source>
</evidence>
<dbReference type="EMBL" id="BMHP01000002">
    <property type="protein sequence ID" value="GGD71477.1"/>
    <property type="molecule type" value="Genomic_DNA"/>
</dbReference>
<feature type="region of interest" description="Disordered" evidence="1">
    <location>
        <begin position="36"/>
        <end position="72"/>
    </location>
</feature>
<evidence type="ECO:0000256" key="1">
    <source>
        <dbReference type="SAM" id="MobiDB-lite"/>
    </source>
</evidence>
<gene>
    <name evidence="2" type="ORF">GCM10010911_31770</name>
</gene>
<sequence length="72" mass="7650">MLRMNIKAAKTTGNDCEAAPATVGRTSVRKVYLQQDARMQGSTMGKGGEIIESPDKDDYGSPSDLGSGICRL</sequence>
<evidence type="ECO:0000313" key="2">
    <source>
        <dbReference type="EMBL" id="GGD71477.1"/>
    </source>
</evidence>
<protein>
    <submittedName>
        <fullName evidence="2">Uncharacterized protein</fullName>
    </submittedName>
</protein>
<reference evidence="2" key="2">
    <citation type="submission" date="2020-09" db="EMBL/GenBank/DDBJ databases">
        <authorList>
            <person name="Sun Q."/>
            <person name="Zhou Y."/>
        </authorList>
    </citation>
    <scope>NUCLEOTIDE SEQUENCE</scope>
    <source>
        <strain evidence="2">CGMCC 1.15178</strain>
    </source>
</reference>
<organism evidence="2 3">
    <name type="scientific">Paenibacillus nasutitermitis</name>
    <dbReference type="NCBI Taxonomy" id="1652958"/>
    <lineage>
        <taxon>Bacteria</taxon>
        <taxon>Bacillati</taxon>
        <taxon>Bacillota</taxon>
        <taxon>Bacilli</taxon>
        <taxon>Bacillales</taxon>
        <taxon>Paenibacillaceae</taxon>
        <taxon>Paenibacillus</taxon>
    </lineage>
</organism>
<keyword evidence="3" id="KW-1185">Reference proteome</keyword>
<name>A0A917DV54_9BACL</name>